<comment type="caution">
    <text evidence="3">The sequence shown here is derived from an EMBL/GenBank/DDBJ whole genome shotgun (WGS) entry which is preliminary data.</text>
</comment>
<accession>A0A951J1D1</accession>
<feature type="transmembrane region" description="Helical" evidence="1">
    <location>
        <begin position="117"/>
        <end position="139"/>
    </location>
</feature>
<proteinExistence type="predicted"/>
<feature type="domain" description="DUF2062" evidence="2">
    <location>
        <begin position="4"/>
        <end position="148"/>
    </location>
</feature>
<dbReference type="PANTHER" id="PTHR35102:SF1">
    <property type="entry name" value="E3 UBIQUITIN-PROTEIN LIGASE"/>
    <property type="match status" value="1"/>
</dbReference>
<evidence type="ECO:0000313" key="4">
    <source>
        <dbReference type="Proteomes" id="UP000727490"/>
    </source>
</evidence>
<dbReference type="EMBL" id="RPHB01000009">
    <property type="protein sequence ID" value="MBW3469687.1"/>
    <property type="molecule type" value="Genomic_DNA"/>
</dbReference>
<gene>
    <name evidence="3" type="ORF">EGN73_17975</name>
</gene>
<feature type="transmembrane region" description="Helical" evidence="1">
    <location>
        <begin position="57"/>
        <end position="79"/>
    </location>
</feature>
<keyword evidence="1" id="KW-1133">Transmembrane helix</keyword>
<name>A0A951J1D1_9BACT</name>
<reference evidence="3 4" key="1">
    <citation type="journal article" date="2020" name="Syst. Appl. Microbiol.">
        <title>Arthrospiribacter ruber gen. nov., sp. nov., a novel bacterium isolated from Arthrospira cultures.</title>
        <authorList>
            <person name="Waleron M."/>
            <person name="Misztak A."/>
            <person name="Waleron M.M."/>
            <person name="Furmaniak M."/>
            <person name="Mrozik A."/>
            <person name="Waleron K."/>
        </authorList>
    </citation>
    <scope>NUCLEOTIDE SEQUENCE [LARGE SCALE GENOMIC DNA]</scope>
    <source>
        <strain evidence="3 4">DPMB0001</strain>
    </source>
</reference>
<dbReference type="RefSeq" id="WP_219292961.1">
    <property type="nucleotide sequence ID" value="NZ_RPHB01000009.1"/>
</dbReference>
<evidence type="ECO:0000259" key="2">
    <source>
        <dbReference type="Pfam" id="PF09835"/>
    </source>
</evidence>
<feature type="transmembrane region" description="Helical" evidence="1">
    <location>
        <begin position="23"/>
        <end position="51"/>
    </location>
</feature>
<keyword evidence="1" id="KW-0812">Transmembrane</keyword>
<organism evidence="3 4">
    <name type="scientific">Arthrospiribacter ruber</name>
    <dbReference type="NCBI Taxonomy" id="2487934"/>
    <lineage>
        <taxon>Bacteria</taxon>
        <taxon>Pseudomonadati</taxon>
        <taxon>Bacteroidota</taxon>
        <taxon>Cytophagia</taxon>
        <taxon>Cytophagales</taxon>
        <taxon>Cyclobacteriaceae</taxon>
        <taxon>Arthrospiribacter</taxon>
    </lineage>
</organism>
<keyword evidence="4" id="KW-1185">Reference proteome</keyword>
<dbReference type="Proteomes" id="UP000727490">
    <property type="component" value="Unassembled WGS sequence"/>
</dbReference>
<dbReference type="PANTHER" id="PTHR35102">
    <property type="entry name" value="E3 UBIQUITIN-PROTEIN LIGASE"/>
    <property type="match status" value="1"/>
</dbReference>
<dbReference type="Pfam" id="PF09835">
    <property type="entry name" value="DUF2062"/>
    <property type="match status" value="1"/>
</dbReference>
<protein>
    <submittedName>
        <fullName evidence="3">DUF2062 domain-containing protein</fullName>
    </submittedName>
</protein>
<evidence type="ECO:0000256" key="1">
    <source>
        <dbReference type="SAM" id="Phobius"/>
    </source>
</evidence>
<sequence length="162" mass="18071">MNFRKFRKKIKYFLKQGLSPKDLALCLALTVYISIFPVLGTTTALLVLAMVKLKLNLPLAMSVSYLLTPVQLVGIIPFIRIGEFMVGAKPYPIDLDQLNTTFSSGILELITEFSSRLAMGVIGWFIVATPLCLGLYLLFFQAARWKQLGRIKSTVEDYEGSG</sequence>
<dbReference type="InterPro" id="IPR018639">
    <property type="entry name" value="DUF2062"/>
</dbReference>
<keyword evidence="1" id="KW-0472">Membrane</keyword>
<evidence type="ECO:0000313" key="3">
    <source>
        <dbReference type="EMBL" id="MBW3469687.1"/>
    </source>
</evidence>
<dbReference type="AlphaFoldDB" id="A0A951J1D1"/>